<comment type="caution">
    <text evidence="2">The sequence shown here is derived from an EMBL/GenBank/DDBJ whole genome shotgun (WGS) entry which is preliminary data.</text>
</comment>
<reference evidence="2" key="1">
    <citation type="submission" date="2023-03" db="EMBL/GenBank/DDBJ databases">
        <title>Massive genome expansion in bonnet fungi (Mycena s.s.) driven by repeated elements and novel gene families across ecological guilds.</title>
        <authorList>
            <consortium name="Lawrence Berkeley National Laboratory"/>
            <person name="Harder C.B."/>
            <person name="Miyauchi S."/>
            <person name="Viragh M."/>
            <person name="Kuo A."/>
            <person name="Thoen E."/>
            <person name="Andreopoulos B."/>
            <person name="Lu D."/>
            <person name="Skrede I."/>
            <person name="Drula E."/>
            <person name="Henrissat B."/>
            <person name="Morin E."/>
            <person name="Kohler A."/>
            <person name="Barry K."/>
            <person name="LaButti K."/>
            <person name="Morin E."/>
            <person name="Salamov A."/>
            <person name="Lipzen A."/>
            <person name="Mereny Z."/>
            <person name="Hegedus B."/>
            <person name="Baldrian P."/>
            <person name="Stursova M."/>
            <person name="Weitz H."/>
            <person name="Taylor A."/>
            <person name="Grigoriev I.V."/>
            <person name="Nagy L.G."/>
            <person name="Martin F."/>
            <person name="Kauserud H."/>
        </authorList>
    </citation>
    <scope>NUCLEOTIDE SEQUENCE</scope>
    <source>
        <strain evidence="2">CBHHK002</strain>
    </source>
</reference>
<keyword evidence="3" id="KW-1185">Reference proteome</keyword>
<sequence>MHQFHLLVLVLLSCLCSSLSCSVSSSFSVCCLKTGFETPVRSARLLLPVTAMFHGLFVSVLHVCSSLSYDLVLGHKPYLPVFNVGAPRPAGDFDSAMHEKKSHYHTVAAALNISVPGARNLRFKLCAALKTHSANIASISPDISSSASVAVSLPDGLSFSYCADVCNERKVDNIDPDIHSLRQVLANLNVEYDNDNCLPQLRPKLKSHILKLRKGKDTERIQR</sequence>
<feature type="chain" id="PRO_5042244111" evidence="1">
    <location>
        <begin position="21"/>
        <end position="223"/>
    </location>
</feature>
<gene>
    <name evidence="2" type="ORF">DFH08DRAFT_799686</name>
</gene>
<dbReference type="AlphaFoldDB" id="A0AAD7F2A8"/>
<organism evidence="2 3">
    <name type="scientific">Mycena albidolilacea</name>
    <dbReference type="NCBI Taxonomy" id="1033008"/>
    <lineage>
        <taxon>Eukaryota</taxon>
        <taxon>Fungi</taxon>
        <taxon>Dikarya</taxon>
        <taxon>Basidiomycota</taxon>
        <taxon>Agaricomycotina</taxon>
        <taxon>Agaricomycetes</taxon>
        <taxon>Agaricomycetidae</taxon>
        <taxon>Agaricales</taxon>
        <taxon>Marasmiineae</taxon>
        <taxon>Mycenaceae</taxon>
        <taxon>Mycena</taxon>
    </lineage>
</organism>
<evidence type="ECO:0000313" key="3">
    <source>
        <dbReference type="Proteomes" id="UP001218218"/>
    </source>
</evidence>
<dbReference type="EMBL" id="JARIHO010000004">
    <property type="protein sequence ID" value="KAJ7362667.1"/>
    <property type="molecule type" value="Genomic_DNA"/>
</dbReference>
<keyword evidence="1" id="KW-0732">Signal</keyword>
<name>A0AAD7F2A8_9AGAR</name>
<accession>A0AAD7F2A8</accession>
<protein>
    <submittedName>
        <fullName evidence="2">Uncharacterized protein</fullName>
    </submittedName>
</protein>
<dbReference type="Proteomes" id="UP001218218">
    <property type="component" value="Unassembled WGS sequence"/>
</dbReference>
<evidence type="ECO:0000256" key="1">
    <source>
        <dbReference type="SAM" id="SignalP"/>
    </source>
</evidence>
<proteinExistence type="predicted"/>
<feature type="signal peptide" evidence="1">
    <location>
        <begin position="1"/>
        <end position="20"/>
    </location>
</feature>
<evidence type="ECO:0000313" key="2">
    <source>
        <dbReference type="EMBL" id="KAJ7362667.1"/>
    </source>
</evidence>